<accession>W2RL49</accession>
<feature type="compositionally biased region" description="Basic residues" evidence="2">
    <location>
        <begin position="27"/>
        <end position="40"/>
    </location>
</feature>
<evidence type="ECO:0000256" key="1">
    <source>
        <dbReference type="SAM" id="Coils"/>
    </source>
</evidence>
<dbReference type="InParanoid" id="W2RL49"/>
<dbReference type="GeneID" id="19976066"/>
<feature type="region of interest" description="Disordered" evidence="2">
    <location>
        <begin position="23"/>
        <end position="46"/>
    </location>
</feature>
<name>W2RL49_CYPE1</name>
<protein>
    <submittedName>
        <fullName evidence="3">Uncharacterized protein</fullName>
    </submittedName>
</protein>
<keyword evidence="4" id="KW-1185">Reference proteome</keyword>
<evidence type="ECO:0000313" key="3">
    <source>
        <dbReference type="EMBL" id="ETN36449.1"/>
    </source>
</evidence>
<dbReference type="Proteomes" id="UP000030752">
    <property type="component" value="Unassembled WGS sequence"/>
</dbReference>
<proteinExistence type="predicted"/>
<dbReference type="EMBL" id="KB822725">
    <property type="protein sequence ID" value="ETN36449.1"/>
    <property type="molecule type" value="Genomic_DNA"/>
</dbReference>
<gene>
    <name evidence="3" type="ORF">HMPREF1541_08727</name>
</gene>
<feature type="coiled-coil region" evidence="1">
    <location>
        <begin position="202"/>
        <end position="243"/>
    </location>
</feature>
<dbReference type="VEuPathDB" id="FungiDB:HMPREF1541_08727"/>
<evidence type="ECO:0000256" key="2">
    <source>
        <dbReference type="SAM" id="MobiDB-lite"/>
    </source>
</evidence>
<reference evidence="3 4" key="1">
    <citation type="submission" date="2013-03" db="EMBL/GenBank/DDBJ databases">
        <title>The Genome Sequence of Phialophora europaea CBS 101466.</title>
        <authorList>
            <consortium name="The Broad Institute Genomics Platform"/>
            <person name="Cuomo C."/>
            <person name="de Hoog S."/>
            <person name="Gorbushina A."/>
            <person name="Walker B."/>
            <person name="Young S.K."/>
            <person name="Zeng Q."/>
            <person name="Gargeya S."/>
            <person name="Fitzgerald M."/>
            <person name="Haas B."/>
            <person name="Abouelleil A."/>
            <person name="Allen A.W."/>
            <person name="Alvarado L."/>
            <person name="Arachchi H.M."/>
            <person name="Berlin A.M."/>
            <person name="Chapman S.B."/>
            <person name="Gainer-Dewar J."/>
            <person name="Goldberg J."/>
            <person name="Griggs A."/>
            <person name="Gujja S."/>
            <person name="Hansen M."/>
            <person name="Howarth C."/>
            <person name="Imamovic A."/>
            <person name="Ireland A."/>
            <person name="Larimer J."/>
            <person name="McCowan C."/>
            <person name="Murphy C."/>
            <person name="Pearson M."/>
            <person name="Poon T.W."/>
            <person name="Priest M."/>
            <person name="Roberts A."/>
            <person name="Saif S."/>
            <person name="Shea T."/>
            <person name="Sisk P."/>
            <person name="Sykes S."/>
            <person name="Wortman J."/>
            <person name="Nusbaum C."/>
            <person name="Birren B."/>
        </authorList>
    </citation>
    <scope>NUCLEOTIDE SEQUENCE [LARGE SCALE GENOMIC DNA]</scope>
    <source>
        <strain evidence="3 4">CBS 101466</strain>
    </source>
</reference>
<dbReference type="HOGENOM" id="CLU_1061813_0_0_1"/>
<keyword evidence="1" id="KW-0175">Coiled coil</keyword>
<sequence>MPLSPEKLGMSLWRKARFSDPGQRRATAARKQYHGVKKSRSGPTLRGTPFFDVSKRKEVHHRSKSPDLADQFSAQLDDYRNRLYENAEKNLEGIETAHTENIRALASRFEDQLALMHRGERELTRSIADERLEVGEVNDGNSNLEEVIFRQRTADFNSLLETKETALQGLFDEWNAVQTAILTLAVQVLGSGAVELEEDHLHNDLKRAISKASAKYDQADEQVQSKLAEIDATENSISRLTAETKGAVEQLQKASIDVQMAR</sequence>
<evidence type="ECO:0000313" key="4">
    <source>
        <dbReference type="Proteomes" id="UP000030752"/>
    </source>
</evidence>
<dbReference type="AlphaFoldDB" id="W2RL49"/>
<dbReference type="RefSeq" id="XP_008721267.1">
    <property type="nucleotide sequence ID" value="XM_008723045.1"/>
</dbReference>
<organism evidence="3 4">
    <name type="scientific">Cyphellophora europaea (strain CBS 101466)</name>
    <name type="common">Phialophora europaea</name>
    <dbReference type="NCBI Taxonomy" id="1220924"/>
    <lineage>
        <taxon>Eukaryota</taxon>
        <taxon>Fungi</taxon>
        <taxon>Dikarya</taxon>
        <taxon>Ascomycota</taxon>
        <taxon>Pezizomycotina</taxon>
        <taxon>Eurotiomycetes</taxon>
        <taxon>Chaetothyriomycetidae</taxon>
        <taxon>Chaetothyriales</taxon>
        <taxon>Cyphellophoraceae</taxon>
        <taxon>Cyphellophora</taxon>
    </lineage>
</organism>